<evidence type="ECO:0000256" key="4">
    <source>
        <dbReference type="RuleBase" id="RU361201"/>
    </source>
</evidence>
<dbReference type="GO" id="GO:0000422">
    <property type="term" value="P:autophagy of mitochondrion"/>
    <property type="evidence" value="ECO:0007669"/>
    <property type="project" value="TreeGrafter"/>
</dbReference>
<dbReference type="GO" id="GO:0034274">
    <property type="term" value="C:Atg12-Atg5-Atg16 complex"/>
    <property type="evidence" value="ECO:0007669"/>
    <property type="project" value="TreeGrafter"/>
</dbReference>
<dbReference type="GO" id="GO:0019776">
    <property type="term" value="F:Atg8-family ligase activity"/>
    <property type="evidence" value="ECO:0007669"/>
    <property type="project" value="TreeGrafter"/>
</dbReference>
<dbReference type="EMBL" id="MG868934">
    <property type="protein sequence ID" value="AVL25105.1"/>
    <property type="molecule type" value="mRNA"/>
</dbReference>
<dbReference type="InterPro" id="IPR007242">
    <property type="entry name" value="Atg12"/>
</dbReference>
<dbReference type="GO" id="GO:0061723">
    <property type="term" value="P:glycophagy"/>
    <property type="evidence" value="ECO:0007669"/>
    <property type="project" value="TreeGrafter"/>
</dbReference>
<dbReference type="PANTHER" id="PTHR13385:SF0">
    <property type="entry name" value="UBIQUITIN-LIKE PROTEIN ATG12"/>
    <property type="match status" value="1"/>
</dbReference>
<name>A0A2P1E8Q2_DUGJA</name>
<dbReference type="GO" id="GO:0000421">
    <property type="term" value="C:autophagosome membrane"/>
    <property type="evidence" value="ECO:0007669"/>
    <property type="project" value="TreeGrafter"/>
</dbReference>
<dbReference type="GO" id="GO:0000045">
    <property type="term" value="P:autophagosome assembly"/>
    <property type="evidence" value="ECO:0007669"/>
    <property type="project" value="InterPro"/>
</dbReference>
<dbReference type="SUPFAM" id="SSF54236">
    <property type="entry name" value="Ubiquitin-like"/>
    <property type="match status" value="1"/>
</dbReference>
<dbReference type="GO" id="GO:0034727">
    <property type="term" value="P:piecemeal microautophagy of the nucleus"/>
    <property type="evidence" value="ECO:0007669"/>
    <property type="project" value="TreeGrafter"/>
</dbReference>
<gene>
    <name evidence="5" type="primary">Atg12</name>
</gene>
<keyword evidence="2 4" id="KW-0833">Ubl conjugation pathway</keyword>
<dbReference type="AlphaFoldDB" id="A0A2P1E8Q2"/>
<accession>A0A2P1E8Q2</accession>
<comment type="function">
    <text evidence="4">Ubiquitin-like protein involved in autophagic vesicle formation.</text>
</comment>
<dbReference type="CDD" id="cd01612">
    <property type="entry name" value="Ubl_ATG12"/>
    <property type="match status" value="1"/>
</dbReference>
<keyword evidence="1 4" id="KW-1017">Isopeptide bond</keyword>
<keyword evidence="3 4" id="KW-0072">Autophagy</keyword>
<comment type="similarity">
    <text evidence="4">Belongs to the ATG12 family.</text>
</comment>
<dbReference type="Gene3D" id="3.10.20.90">
    <property type="entry name" value="Phosphatidylinositol 3-kinase Catalytic Subunit, Chain A, domain 1"/>
    <property type="match status" value="1"/>
</dbReference>
<dbReference type="GO" id="GO:0034045">
    <property type="term" value="C:phagophore assembly site membrane"/>
    <property type="evidence" value="ECO:0007669"/>
    <property type="project" value="TreeGrafter"/>
</dbReference>
<reference evidence="5" key="1">
    <citation type="submission" date="2018-01" db="EMBL/GenBank/DDBJ databases">
        <title>Identification of a Atg12 gene in planarian Dugesia japonica.</title>
        <authorList>
            <person name="Ma K."/>
            <person name="Zhang Y."/>
            <person name="Song G."/>
            <person name="Chen G."/>
        </authorList>
    </citation>
    <scope>NUCLEOTIDE SEQUENCE</scope>
</reference>
<organism evidence="5">
    <name type="scientific">Dugesia japonica</name>
    <name type="common">Planarian</name>
    <dbReference type="NCBI Taxonomy" id="6161"/>
    <lineage>
        <taxon>Eukaryota</taxon>
        <taxon>Metazoa</taxon>
        <taxon>Spiralia</taxon>
        <taxon>Lophotrochozoa</taxon>
        <taxon>Platyhelminthes</taxon>
        <taxon>Rhabditophora</taxon>
        <taxon>Seriata</taxon>
        <taxon>Tricladida</taxon>
        <taxon>Continenticola</taxon>
        <taxon>Geoplanoidea</taxon>
        <taxon>Dugesiidae</taxon>
        <taxon>Dugesia</taxon>
    </lineage>
</organism>
<dbReference type="PANTHER" id="PTHR13385">
    <property type="entry name" value="AUTOPHAGY PROTEIN 12"/>
    <property type="match status" value="1"/>
</dbReference>
<sequence>MADDSNEAEINDNQEPKSDKIDLILKAAGDAPILKRKKWLVERIWTVSHVIQFLKGLLKCGSDENIFLFCNLSFAPSLDTDLGSLYDCYNVKGKLIVHYCKTPAWG</sequence>
<protein>
    <recommendedName>
        <fullName evidence="4">Ubiquitin-like protein ATG12</fullName>
    </recommendedName>
</protein>
<evidence type="ECO:0000256" key="2">
    <source>
        <dbReference type="ARBA" id="ARBA00022786"/>
    </source>
</evidence>
<comment type="subunit">
    <text evidence="4">Forms a conjugate with ATG5.</text>
</comment>
<evidence type="ECO:0000256" key="1">
    <source>
        <dbReference type="ARBA" id="ARBA00022499"/>
    </source>
</evidence>
<dbReference type="GO" id="GO:0097352">
    <property type="term" value="P:autophagosome maturation"/>
    <property type="evidence" value="ECO:0007669"/>
    <property type="project" value="TreeGrafter"/>
</dbReference>
<proteinExistence type="evidence at transcript level"/>
<evidence type="ECO:0000256" key="3">
    <source>
        <dbReference type="ARBA" id="ARBA00023006"/>
    </source>
</evidence>
<dbReference type="Pfam" id="PF04110">
    <property type="entry name" value="APG12"/>
    <property type="match status" value="1"/>
</dbReference>
<dbReference type="InterPro" id="IPR029071">
    <property type="entry name" value="Ubiquitin-like_domsf"/>
</dbReference>
<evidence type="ECO:0000313" key="5">
    <source>
        <dbReference type="EMBL" id="AVL25105.1"/>
    </source>
</evidence>